<feature type="region of interest" description="Disordered" evidence="4">
    <location>
        <begin position="982"/>
        <end position="1008"/>
    </location>
</feature>
<dbReference type="Pfam" id="PF00307">
    <property type="entry name" value="CH"/>
    <property type="match status" value="1"/>
</dbReference>
<dbReference type="AlphaFoldDB" id="A0A835KHN4"/>
<gene>
    <name evidence="7" type="ORF">SADUNF_Sadunf03G0094800</name>
</gene>
<dbReference type="SUPFAM" id="SSF47576">
    <property type="entry name" value="Calponin-homology domain, CH-domain"/>
    <property type="match status" value="1"/>
</dbReference>
<evidence type="ECO:0000313" key="7">
    <source>
        <dbReference type="EMBL" id="KAF9685829.1"/>
    </source>
</evidence>
<keyword evidence="8" id="KW-1185">Reference proteome</keyword>
<feature type="region of interest" description="Disordered" evidence="4">
    <location>
        <begin position="225"/>
        <end position="254"/>
    </location>
</feature>
<sequence length="1194" mass="134186">MSVSPERSLSSNGRYDSSNGAHADVNIQSVIEWLNRLLPHLNLSSDASEEKLRAYLIDGTVLCDILDKLCPGLVEMRGNSEPGPENIRKFLAAMDEMALPRFVLADIQELSVKWVLEGTALRVSYTYFIHWGYMEPVLQCLGTLKTHFEFTGGKESIHEHLRRRWNLPKVEFSEGITSSLVYTATCDENPARYGDERQQNSFENIYGSSLDDSFSSESAALAHDAGHKLSEMSQQKQGSYADLSDSNNSELMNSNGFHNASTRTLFSLVNRILEENIERKNGHVHHMAHTVKKAVQIIEHRVSTQAVNLKDLNNLHEVHLGKCHARIKVLETLAAGTTEEIQVLLSQLQQIKVWLCYSILLEHAIPVASYVWIEKTKIEEKKKLEEQELLRIKQEKIHSDIENSTLKHELEITQTAHEEHCLLLQMQAEETKVQLEKKLKEFECFLTESKKRVRELESFSESKYQRWKSKEGTYRSFIDYQSRALQELRGASDSLKHEILKTKRSYAEEFNFLGVKLKGLADAAASYHLVLAENRRLYNEVQDLKGNIRVYCRIRPFLPGQSKKRTTVEYIGENGELVISNPSKQGKDSHRLFKFNKVFGPAATQEEVFLDTQPLIRSVLDGYNVCIFAYGQTGSGKTFTMSGPNITSKEDWGVNYRALNDLFQISQRRKSSISYEVGVQMVEIYNEQVRDLLSSDGPHKRYPSSNLDFSVVTFVSLNLHTLGIWSTTQPNGLAVPDASMHVVTSTTDVLELMNIGLMNRAVGATVLNERSSRSHSVLTVHVHGMDLKTSAVLRGNLHLVDLAGSERVDRSEVIGERLREAQHINKSLSALGDVIFSLSQKSQHVPFRNSKLTQVLQSSLGGQAKTLMFVQLNPDVDSYSETISTLKFAERVSGIELGAAKSNNEGRNIRELMEQVAFLKDTISRKDEVIERLQQLKVNANGVKCGMNSLRYDSSSPRRYSNGTALHSPRLLGREGSRLFEKASSDTDNCSEHSERRSEAGSAQSLDDFQHHKMLLPQSKSMDDLTLKKEFVCRPNSVGSYLSQNDKEDLDLLGFGDADSDERLSDISDGCLSRAETEASLSSAVEFTLFPESKPSEAAKPVEAAKPARKAADKNFPVHRAAAAFLYHLINFAFFCRPSFISRLPKPSQKLERTRLPRLSTTISPASKASSSMSAARKPPASSFSATKPVKRWH</sequence>
<keyword evidence="3" id="KW-0547">Nucleotide-binding</keyword>
<dbReference type="InterPro" id="IPR001715">
    <property type="entry name" value="CH_dom"/>
</dbReference>
<dbReference type="GO" id="GO:0015630">
    <property type="term" value="C:microtubule cytoskeleton"/>
    <property type="evidence" value="ECO:0007669"/>
    <property type="project" value="TreeGrafter"/>
</dbReference>
<dbReference type="PANTHER" id="PTHR47972">
    <property type="entry name" value="KINESIN-LIKE PROTEIN KLP-3"/>
    <property type="match status" value="1"/>
</dbReference>
<name>A0A835KHN4_9ROSI</name>
<dbReference type="SMART" id="SM00129">
    <property type="entry name" value="KISc"/>
    <property type="match status" value="1"/>
</dbReference>
<proteinExistence type="inferred from homology"/>
<dbReference type="SUPFAM" id="SSF52540">
    <property type="entry name" value="P-loop containing nucleoside triphosphate hydrolases"/>
    <property type="match status" value="1"/>
</dbReference>
<dbReference type="Pfam" id="PF00225">
    <property type="entry name" value="Kinesin"/>
    <property type="match status" value="1"/>
</dbReference>
<evidence type="ECO:0000256" key="4">
    <source>
        <dbReference type="SAM" id="MobiDB-lite"/>
    </source>
</evidence>
<dbReference type="PANTHER" id="PTHR47972:SF14">
    <property type="entry name" value="KINESIN-LIKE PROTEIN KIN-14J"/>
    <property type="match status" value="1"/>
</dbReference>
<keyword evidence="2 3" id="KW-0505">Motor protein</keyword>
<evidence type="ECO:0000256" key="1">
    <source>
        <dbReference type="ARBA" id="ARBA00010899"/>
    </source>
</evidence>
<dbReference type="PRINTS" id="PR00380">
    <property type="entry name" value="KINESINHEAVY"/>
</dbReference>
<dbReference type="GO" id="GO:0003777">
    <property type="term" value="F:microtubule motor activity"/>
    <property type="evidence" value="ECO:0007669"/>
    <property type="project" value="InterPro"/>
</dbReference>
<feature type="domain" description="Calponin-homology (CH)" evidence="5">
    <location>
        <begin position="24"/>
        <end position="134"/>
    </location>
</feature>
<evidence type="ECO:0000256" key="3">
    <source>
        <dbReference type="PROSITE-ProRule" id="PRU00283"/>
    </source>
</evidence>
<dbReference type="Gene3D" id="1.10.418.10">
    <property type="entry name" value="Calponin-like domain"/>
    <property type="match status" value="1"/>
</dbReference>
<keyword evidence="3" id="KW-0067">ATP-binding</keyword>
<dbReference type="PROSITE" id="PS50067">
    <property type="entry name" value="KINESIN_MOTOR_2"/>
    <property type="match status" value="1"/>
</dbReference>
<feature type="compositionally biased region" description="Low complexity" evidence="4">
    <location>
        <begin position="1164"/>
        <end position="1183"/>
    </location>
</feature>
<feature type="compositionally biased region" description="Polar residues" evidence="4">
    <location>
        <begin position="231"/>
        <end position="254"/>
    </location>
</feature>
<dbReference type="InterPro" id="IPR036872">
    <property type="entry name" value="CH_dom_sf"/>
</dbReference>
<protein>
    <recommendedName>
        <fullName evidence="9">Kinesin-like protein KIN-14J</fullName>
    </recommendedName>
</protein>
<feature type="region of interest" description="Disordered" evidence="4">
    <location>
        <begin position="1152"/>
        <end position="1194"/>
    </location>
</feature>
<dbReference type="FunFam" id="3.40.850.10:FF:000111">
    <property type="entry name" value="p-loop nucleoside triphosphate hydrolase superfamily protein with CH (Calponin Homology) domain"/>
    <property type="match status" value="1"/>
</dbReference>
<dbReference type="FunFam" id="3.40.850.10:FF:000178">
    <property type="entry name" value="Kinesin-related protein3"/>
    <property type="match status" value="1"/>
</dbReference>
<feature type="domain" description="Kinesin motor" evidence="6">
    <location>
        <begin position="547"/>
        <end position="895"/>
    </location>
</feature>
<organism evidence="7 8">
    <name type="scientific">Salix dunnii</name>
    <dbReference type="NCBI Taxonomy" id="1413687"/>
    <lineage>
        <taxon>Eukaryota</taxon>
        <taxon>Viridiplantae</taxon>
        <taxon>Streptophyta</taxon>
        <taxon>Embryophyta</taxon>
        <taxon>Tracheophyta</taxon>
        <taxon>Spermatophyta</taxon>
        <taxon>Magnoliopsida</taxon>
        <taxon>eudicotyledons</taxon>
        <taxon>Gunneridae</taxon>
        <taxon>Pentapetalae</taxon>
        <taxon>rosids</taxon>
        <taxon>fabids</taxon>
        <taxon>Malpighiales</taxon>
        <taxon>Salicaceae</taxon>
        <taxon>Saliceae</taxon>
        <taxon>Salix</taxon>
    </lineage>
</organism>
<feature type="compositionally biased region" description="Basic and acidic residues" evidence="4">
    <location>
        <begin position="982"/>
        <end position="999"/>
    </location>
</feature>
<dbReference type="GO" id="GO:0005524">
    <property type="term" value="F:ATP binding"/>
    <property type="evidence" value="ECO:0007669"/>
    <property type="project" value="UniProtKB-UniRule"/>
</dbReference>
<evidence type="ECO:0000259" key="5">
    <source>
        <dbReference type="PROSITE" id="PS50021"/>
    </source>
</evidence>
<comment type="similarity">
    <text evidence="1">Belongs to the TRAFAC class myosin-kinesin ATPase superfamily. Kinesin family. KIN-14 subfamily.</text>
</comment>
<dbReference type="GO" id="GO:0008017">
    <property type="term" value="F:microtubule binding"/>
    <property type="evidence" value="ECO:0007669"/>
    <property type="project" value="InterPro"/>
</dbReference>
<evidence type="ECO:0000259" key="6">
    <source>
        <dbReference type="PROSITE" id="PS50067"/>
    </source>
</evidence>
<dbReference type="PROSITE" id="PS50021">
    <property type="entry name" value="CH"/>
    <property type="match status" value="1"/>
</dbReference>
<dbReference type="InterPro" id="IPR027640">
    <property type="entry name" value="Kinesin-like_fam"/>
</dbReference>
<dbReference type="Gene3D" id="3.40.850.10">
    <property type="entry name" value="Kinesin motor domain"/>
    <property type="match status" value="1"/>
</dbReference>
<reference evidence="7 8" key="1">
    <citation type="submission" date="2020-10" db="EMBL/GenBank/DDBJ databases">
        <title>Plant Genome Project.</title>
        <authorList>
            <person name="Zhang R.-G."/>
        </authorList>
    </citation>
    <scope>NUCLEOTIDE SEQUENCE [LARGE SCALE GENOMIC DNA]</scope>
    <source>
        <strain evidence="7">FAFU-HL-1</strain>
        <tissue evidence="7">Leaf</tissue>
    </source>
</reference>
<dbReference type="InterPro" id="IPR001752">
    <property type="entry name" value="Kinesin_motor_dom"/>
</dbReference>
<comment type="caution">
    <text evidence="7">The sequence shown here is derived from an EMBL/GenBank/DDBJ whole genome shotgun (WGS) entry which is preliminary data.</text>
</comment>
<feature type="binding site" evidence="3">
    <location>
        <begin position="631"/>
        <end position="638"/>
    </location>
    <ligand>
        <name>ATP</name>
        <dbReference type="ChEBI" id="CHEBI:30616"/>
    </ligand>
</feature>
<evidence type="ECO:0000313" key="8">
    <source>
        <dbReference type="Proteomes" id="UP000657918"/>
    </source>
</evidence>
<evidence type="ECO:0000256" key="2">
    <source>
        <dbReference type="ARBA" id="ARBA00023175"/>
    </source>
</evidence>
<evidence type="ECO:0008006" key="9">
    <source>
        <dbReference type="Google" id="ProtNLM"/>
    </source>
</evidence>
<dbReference type="Proteomes" id="UP000657918">
    <property type="component" value="Unassembled WGS sequence"/>
</dbReference>
<dbReference type="GO" id="GO:0007018">
    <property type="term" value="P:microtubule-based movement"/>
    <property type="evidence" value="ECO:0007669"/>
    <property type="project" value="InterPro"/>
</dbReference>
<dbReference type="EMBL" id="JADGMS010000003">
    <property type="protein sequence ID" value="KAF9685829.1"/>
    <property type="molecule type" value="Genomic_DNA"/>
</dbReference>
<dbReference type="InterPro" id="IPR027417">
    <property type="entry name" value="P-loop_NTPase"/>
</dbReference>
<dbReference type="OrthoDB" id="3176171at2759"/>
<dbReference type="InterPro" id="IPR036961">
    <property type="entry name" value="Kinesin_motor_dom_sf"/>
</dbReference>
<accession>A0A835KHN4</accession>